<keyword evidence="1" id="KW-0812">Transmembrane</keyword>
<dbReference type="RefSeq" id="WP_035454063.1">
    <property type="nucleotide sequence ID" value="NZ_AZGA01000054.1"/>
</dbReference>
<organism evidence="2 3">
    <name type="scientific">Agrilactobacillus composti DSM 18527 = JCM 14202</name>
    <dbReference type="NCBI Taxonomy" id="1423734"/>
    <lineage>
        <taxon>Bacteria</taxon>
        <taxon>Bacillati</taxon>
        <taxon>Bacillota</taxon>
        <taxon>Bacilli</taxon>
        <taxon>Lactobacillales</taxon>
        <taxon>Lactobacillaceae</taxon>
        <taxon>Agrilactobacillus</taxon>
    </lineage>
</organism>
<protein>
    <submittedName>
        <fullName evidence="2">Uncharacterized protein</fullName>
    </submittedName>
</protein>
<dbReference type="STRING" id="1423734.FC83_GL002891"/>
<dbReference type="Proteomes" id="UP000051236">
    <property type="component" value="Unassembled WGS sequence"/>
</dbReference>
<feature type="transmembrane region" description="Helical" evidence="1">
    <location>
        <begin position="5"/>
        <end position="24"/>
    </location>
</feature>
<dbReference type="OrthoDB" id="2308869at2"/>
<dbReference type="AlphaFoldDB" id="X0PFI1"/>
<reference evidence="2 3" key="1">
    <citation type="journal article" date="2015" name="Genome Announc.">
        <title>Expanding the biotechnology potential of lactobacilli through comparative genomics of 213 strains and associated genera.</title>
        <authorList>
            <person name="Sun Z."/>
            <person name="Harris H.M."/>
            <person name="McCann A."/>
            <person name="Guo C."/>
            <person name="Argimon S."/>
            <person name="Zhang W."/>
            <person name="Yang X."/>
            <person name="Jeffery I.B."/>
            <person name="Cooney J.C."/>
            <person name="Kagawa T.F."/>
            <person name="Liu W."/>
            <person name="Song Y."/>
            <person name="Salvetti E."/>
            <person name="Wrobel A."/>
            <person name="Rasinkangas P."/>
            <person name="Parkhill J."/>
            <person name="Rea M.C."/>
            <person name="O'Sullivan O."/>
            <person name="Ritari J."/>
            <person name="Douillard F.P."/>
            <person name="Paul Ross R."/>
            <person name="Yang R."/>
            <person name="Briner A.E."/>
            <person name="Felis G.E."/>
            <person name="de Vos W.M."/>
            <person name="Barrangou R."/>
            <person name="Klaenhammer T.R."/>
            <person name="Caufield P.W."/>
            <person name="Cui Y."/>
            <person name="Zhang H."/>
            <person name="O'Toole P.W."/>
        </authorList>
    </citation>
    <scope>NUCLEOTIDE SEQUENCE [LARGE SCALE GENOMIC DNA]</scope>
    <source>
        <strain evidence="2 3">DSM 18527</strain>
    </source>
</reference>
<evidence type="ECO:0000256" key="1">
    <source>
        <dbReference type="SAM" id="Phobius"/>
    </source>
</evidence>
<name>X0PFI1_9LACO</name>
<dbReference type="PATRIC" id="fig|1423734.3.peg.2941"/>
<keyword evidence="1" id="KW-1133">Transmembrane helix</keyword>
<keyword evidence="3" id="KW-1185">Reference proteome</keyword>
<accession>X0PFI1</accession>
<proteinExistence type="predicted"/>
<evidence type="ECO:0000313" key="3">
    <source>
        <dbReference type="Proteomes" id="UP000051236"/>
    </source>
</evidence>
<feature type="transmembrane region" description="Helical" evidence="1">
    <location>
        <begin position="36"/>
        <end position="54"/>
    </location>
</feature>
<dbReference type="eggNOG" id="ENOG5031YUW">
    <property type="taxonomic scope" value="Bacteria"/>
</dbReference>
<comment type="caution">
    <text evidence="2">The sequence shown here is derived from an EMBL/GenBank/DDBJ whole genome shotgun (WGS) entry which is preliminary data.</text>
</comment>
<gene>
    <name evidence="2" type="ORF">FC83_GL002891</name>
</gene>
<keyword evidence="1" id="KW-0472">Membrane</keyword>
<dbReference type="EMBL" id="AZGA01000054">
    <property type="protein sequence ID" value="KRM33324.1"/>
    <property type="molecule type" value="Genomic_DNA"/>
</dbReference>
<evidence type="ECO:0000313" key="2">
    <source>
        <dbReference type="EMBL" id="KRM33324.1"/>
    </source>
</evidence>
<sequence>MSKHVWLNILWGVLAVGLWVYQVFWPLLWVPIVGKFWGAIILYALDAIILGFAIRATYKGYGRQENSTH</sequence>